<dbReference type="Proteomes" id="UP001316184">
    <property type="component" value="Chromosome"/>
</dbReference>
<organism evidence="1 2">
    <name type="scientific">Aeromicrobium wangtongii</name>
    <dbReference type="NCBI Taxonomy" id="2969247"/>
    <lineage>
        <taxon>Bacteria</taxon>
        <taxon>Bacillati</taxon>
        <taxon>Actinomycetota</taxon>
        <taxon>Actinomycetes</taxon>
        <taxon>Propionibacteriales</taxon>
        <taxon>Nocardioidaceae</taxon>
        <taxon>Aeromicrobium</taxon>
    </lineage>
</organism>
<evidence type="ECO:0000313" key="2">
    <source>
        <dbReference type="Proteomes" id="UP001316184"/>
    </source>
</evidence>
<keyword evidence="2" id="KW-1185">Reference proteome</keyword>
<proteinExistence type="predicted"/>
<name>A0ABY5M8C8_9ACTN</name>
<gene>
    <name evidence="1" type="ORF">NQV15_09295</name>
</gene>
<reference evidence="1 2" key="1">
    <citation type="submission" date="2022-08" db="EMBL/GenBank/DDBJ databases">
        <title>novel species in genus Aeromicrobium.</title>
        <authorList>
            <person name="Ye L."/>
        </authorList>
    </citation>
    <scope>NUCLEOTIDE SEQUENCE [LARGE SCALE GENOMIC DNA]</scope>
    <source>
        <strain evidence="2">zg-Y1379</strain>
    </source>
</reference>
<sequence length="72" mass="7935">MSDYESDQIEAIQNVVNHVSAYQDGAELDFVRAELRRGFDEVAVEVDPDDVTKLATAIYEDNGDVSVTEVLG</sequence>
<dbReference type="EMBL" id="CP102173">
    <property type="protein sequence ID" value="UUP12056.1"/>
    <property type="molecule type" value="Genomic_DNA"/>
</dbReference>
<dbReference type="RefSeq" id="WP_232399542.1">
    <property type="nucleotide sequence ID" value="NZ_CP102173.1"/>
</dbReference>
<accession>A0ABY5M8C8</accession>
<evidence type="ECO:0000313" key="1">
    <source>
        <dbReference type="EMBL" id="UUP12056.1"/>
    </source>
</evidence>
<protein>
    <submittedName>
        <fullName evidence="1">Uncharacterized protein</fullName>
    </submittedName>
</protein>